<dbReference type="Proteomes" id="UP000005666">
    <property type="component" value="Chromosome 2"/>
</dbReference>
<keyword evidence="1" id="KW-0479">Metal-binding</keyword>
<dbReference type="InterPro" id="IPR046341">
    <property type="entry name" value="SET_dom_sf"/>
</dbReference>
<protein>
    <recommendedName>
        <fullName evidence="6">SET domain-containing protein</fullName>
    </recommendedName>
</protein>
<dbReference type="InterPro" id="IPR001965">
    <property type="entry name" value="Znf_PHD"/>
</dbReference>
<dbReference type="RefSeq" id="XP_003684233.1">
    <property type="nucleotide sequence ID" value="XM_003684185.1"/>
</dbReference>
<dbReference type="InterPro" id="IPR013083">
    <property type="entry name" value="Znf_RING/FYVE/PHD"/>
</dbReference>
<organism evidence="7 8">
    <name type="scientific">Tetrapisispora phaffii (strain ATCC 24235 / CBS 4417 / NBRC 1672 / NRRL Y-8282 / UCD 70-5)</name>
    <name type="common">Yeast</name>
    <name type="synonym">Fabospora phaffii</name>
    <dbReference type="NCBI Taxonomy" id="1071381"/>
    <lineage>
        <taxon>Eukaryota</taxon>
        <taxon>Fungi</taxon>
        <taxon>Dikarya</taxon>
        <taxon>Ascomycota</taxon>
        <taxon>Saccharomycotina</taxon>
        <taxon>Saccharomycetes</taxon>
        <taxon>Saccharomycetales</taxon>
        <taxon>Saccharomycetaceae</taxon>
        <taxon>Tetrapisispora</taxon>
    </lineage>
</organism>
<dbReference type="eggNOG" id="KOG1844">
    <property type="taxonomic scope" value="Eukaryota"/>
</dbReference>
<keyword evidence="8" id="KW-1185">Reference proteome</keyword>
<feature type="compositionally biased region" description="Polar residues" evidence="5">
    <location>
        <begin position="269"/>
        <end position="288"/>
    </location>
</feature>
<dbReference type="Gene3D" id="3.30.40.10">
    <property type="entry name" value="Zinc/RING finger domain, C3HC4 (zinc finger)"/>
    <property type="match status" value="1"/>
</dbReference>
<sequence length="784" mass="90395">MNASSKYEVEGSGENISLMEDASVLLMLSKNVPKNDKQSVDDIKKTNASSDDNMKRVISNNESLIKGEVEVKRQKLDNGDELKENNEKKEKVWPVSDDYIVDPDAGVITCICGFDDDDGFSIQCDHCFRWQHAVCYGIYDNENVPEIYLCDVCEPRNVDKEKAKKIQLQRFTNQEVPVNETYEDEDTGKHDTINILTSENGYIRKHTKPEAVNNDNKEVQESDVESINMESKSNKEESNNSDENDGKDRSRNIKEHIRTPTRNTRSRNDAIQNQGRIQSNDINDQNADITDTTVQSKKKQEVFYLSAKSSYEAMYLPMKKFSVQNNYVTLFLEKHLNDDVVTEVENATDFKNMPIEVKSYVESSYLRTFPGFTKLGVYLNKDCEEGKLIHDITGDVNFKSNYIRDPGSYYRVWGTSKPKIFFHPTWPLYIDTRLSGNSTRYIRRSCNPNVEIATIKTLNNKTKDYEIKFMLKAKRDIEEDEELHLPWDWDKKHIIWKIINNSSNPTHILENLKDSDKYLLLNSIDTILRSCDCACGNNSKECFLLIIKKFQQSLIKAIRSKMSNRYKINEILNRYQGKRRRPPPILQRLQDENIINQEKSLYLLNEFNTQKLRFLEGQDASSTNLSSKLYNAKKGKNFLDSNDRSMDSISSMIEKDFNKPFKWKILHNKLDEQSRRKSTSKDIDSNLISNFTEYNETQITNLEDLPIIIDLKINQTKVNYIVESRKSVVNNNENISLIPGSSLAPDIELKAVSEAVNNYSAGNETDPLESLISATTQVKPSKKN</sequence>
<keyword evidence="4" id="KW-0156">Chromatin regulator</keyword>
<dbReference type="GO" id="GO:0070210">
    <property type="term" value="C:Rpd3L-Expanded complex"/>
    <property type="evidence" value="ECO:0007669"/>
    <property type="project" value="TreeGrafter"/>
</dbReference>
<dbReference type="Pfam" id="PF00856">
    <property type="entry name" value="SET"/>
    <property type="match status" value="1"/>
</dbReference>
<evidence type="ECO:0000313" key="8">
    <source>
        <dbReference type="Proteomes" id="UP000005666"/>
    </source>
</evidence>
<dbReference type="InterPro" id="IPR019786">
    <property type="entry name" value="Zinc_finger_PHD-type_CS"/>
</dbReference>
<dbReference type="KEGG" id="tpf:TPHA_0B01260"/>
<dbReference type="SMART" id="SM00317">
    <property type="entry name" value="SET"/>
    <property type="match status" value="1"/>
</dbReference>
<dbReference type="OMA" id="WQHAICY"/>
<dbReference type="SUPFAM" id="SSF82199">
    <property type="entry name" value="SET domain"/>
    <property type="match status" value="1"/>
</dbReference>
<feature type="compositionally biased region" description="Basic and acidic residues" evidence="5">
    <location>
        <begin position="232"/>
        <end position="258"/>
    </location>
</feature>
<dbReference type="InterPro" id="IPR011011">
    <property type="entry name" value="Znf_FYVE_PHD"/>
</dbReference>
<dbReference type="PANTHER" id="PTHR46462">
    <property type="entry name" value="UPSET, ISOFORM A"/>
    <property type="match status" value="1"/>
</dbReference>
<dbReference type="Gene3D" id="2.170.270.10">
    <property type="entry name" value="SET domain"/>
    <property type="match status" value="1"/>
</dbReference>
<dbReference type="GeneID" id="11534722"/>
<reference evidence="7 8" key="1">
    <citation type="journal article" date="2011" name="Proc. Natl. Acad. Sci. U.S.A.">
        <title>Evolutionary erosion of yeast sex chromosomes by mating-type switching accidents.</title>
        <authorList>
            <person name="Gordon J.L."/>
            <person name="Armisen D."/>
            <person name="Proux-Wera E."/>
            <person name="Oheigeartaigh S.S."/>
            <person name="Byrne K.P."/>
            <person name="Wolfe K.H."/>
        </authorList>
    </citation>
    <scope>NUCLEOTIDE SEQUENCE [LARGE SCALE GENOMIC DNA]</scope>
    <source>
        <strain evidence="8">ATCC 24235 / CBS 4417 / NBRC 1672 / NRRL Y-8282 / UCD 70-5</strain>
    </source>
</reference>
<dbReference type="GO" id="GO:0140002">
    <property type="term" value="F:histone H3K4me3 reader activity"/>
    <property type="evidence" value="ECO:0007669"/>
    <property type="project" value="EnsemblFungi"/>
</dbReference>
<dbReference type="Pfam" id="PF20826">
    <property type="entry name" value="PHD_5"/>
    <property type="match status" value="1"/>
</dbReference>
<dbReference type="OrthoDB" id="20872at2759"/>
<dbReference type="GO" id="GO:0008270">
    <property type="term" value="F:zinc ion binding"/>
    <property type="evidence" value="ECO:0007669"/>
    <property type="project" value="UniProtKB-KW"/>
</dbReference>
<dbReference type="SUPFAM" id="SSF57903">
    <property type="entry name" value="FYVE/PHD zinc finger"/>
    <property type="match status" value="1"/>
</dbReference>
<accession>G8BP68</accession>
<dbReference type="HOGENOM" id="CLU_017047_0_0_1"/>
<dbReference type="STRING" id="1071381.G8BP68"/>
<proteinExistence type="predicted"/>
<evidence type="ECO:0000313" key="7">
    <source>
        <dbReference type="EMBL" id="CCE61799.1"/>
    </source>
</evidence>
<evidence type="ECO:0000256" key="5">
    <source>
        <dbReference type="SAM" id="MobiDB-lite"/>
    </source>
</evidence>
<keyword evidence="3" id="KW-0862">Zinc</keyword>
<dbReference type="PROSITE" id="PS50280">
    <property type="entry name" value="SET"/>
    <property type="match status" value="1"/>
</dbReference>
<dbReference type="PANTHER" id="PTHR46462:SF3">
    <property type="entry name" value="UPSET, ISOFORM A"/>
    <property type="match status" value="1"/>
</dbReference>
<name>G8BP68_TETPH</name>
<dbReference type="GO" id="GO:0045835">
    <property type="term" value="P:negative regulation of meiotic nuclear division"/>
    <property type="evidence" value="ECO:0007669"/>
    <property type="project" value="EnsemblFungi"/>
</dbReference>
<keyword evidence="2" id="KW-0863">Zinc-finger</keyword>
<dbReference type="GO" id="GO:0034967">
    <property type="term" value="C:Set3 complex"/>
    <property type="evidence" value="ECO:0007669"/>
    <property type="project" value="EnsemblFungi"/>
</dbReference>
<evidence type="ECO:0000256" key="2">
    <source>
        <dbReference type="ARBA" id="ARBA00022771"/>
    </source>
</evidence>
<evidence type="ECO:0000256" key="3">
    <source>
        <dbReference type="ARBA" id="ARBA00022833"/>
    </source>
</evidence>
<feature type="domain" description="SET" evidence="6">
    <location>
        <begin position="353"/>
        <end position="488"/>
    </location>
</feature>
<dbReference type="GO" id="GO:0045815">
    <property type="term" value="P:transcription initiation-coupled chromatin remodeling"/>
    <property type="evidence" value="ECO:0007669"/>
    <property type="project" value="EnsemblFungi"/>
</dbReference>
<dbReference type="InterPro" id="IPR001214">
    <property type="entry name" value="SET_dom"/>
</dbReference>
<dbReference type="AlphaFoldDB" id="G8BP68"/>
<dbReference type="EMBL" id="HE612857">
    <property type="protein sequence ID" value="CCE61799.1"/>
    <property type="molecule type" value="Genomic_DNA"/>
</dbReference>
<dbReference type="CDD" id="cd15550">
    <property type="entry name" value="PHD_MLL5"/>
    <property type="match status" value="1"/>
</dbReference>
<dbReference type="PROSITE" id="PS01359">
    <property type="entry name" value="ZF_PHD_1"/>
    <property type="match status" value="1"/>
</dbReference>
<dbReference type="GO" id="GO:0006355">
    <property type="term" value="P:regulation of DNA-templated transcription"/>
    <property type="evidence" value="ECO:0007669"/>
    <property type="project" value="EnsemblFungi"/>
</dbReference>
<feature type="region of interest" description="Disordered" evidence="5">
    <location>
        <begin position="198"/>
        <end position="288"/>
    </location>
</feature>
<evidence type="ECO:0000256" key="1">
    <source>
        <dbReference type="ARBA" id="ARBA00022723"/>
    </source>
</evidence>
<evidence type="ECO:0000256" key="4">
    <source>
        <dbReference type="ARBA" id="ARBA00022853"/>
    </source>
</evidence>
<dbReference type="SMART" id="SM00249">
    <property type="entry name" value="PHD"/>
    <property type="match status" value="1"/>
</dbReference>
<evidence type="ECO:0000259" key="6">
    <source>
        <dbReference type="PROSITE" id="PS50280"/>
    </source>
</evidence>
<gene>
    <name evidence="7" type="primary">TPHA0B01260</name>
    <name evidence="7" type="ordered locus">TPHA_0B01260</name>
</gene>